<keyword evidence="6" id="KW-0175">Coiled coil</keyword>
<evidence type="ECO:0000313" key="9">
    <source>
        <dbReference type="Proteomes" id="UP000010474"/>
    </source>
</evidence>
<dbReference type="GO" id="GO:0005694">
    <property type="term" value="C:chromosome"/>
    <property type="evidence" value="ECO:0007669"/>
    <property type="project" value="UniProtKB-ARBA"/>
</dbReference>
<dbReference type="GO" id="GO:0043139">
    <property type="term" value="F:5'-3' DNA helicase activity"/>
    <property type="evidence" value="ECO:0007669"/>
    <property type="project" value="TreeGrafter"/>
</dbReference>
<dbReference type="GO" id="GO:0004693">
    <property type="term" value="F:cyclin-dependent protein serine/threonine kinase activity"/>
    <property type="evidence" value="ECO:0007669"/>
    <property type="project" value="UniProtKB-EC"/>
</dbReference>
<dbReference type="RefSeq" id="WP_015217564.1">
    <property type="nucleotide sequence ID" value="NC_019772.1"/>
</dbReference>
<name>K9ZQW8_ANACC</name>
<dbReference type="Gene3D" id="3.40.50.300">
    <property type="entry name" value="P-loop containing nucleotide triphosphate hydrolases"/>
    <property type="match status" value="2"/>
</dbReference>
<dbReference type="PROSITE" id="PS50011">
    <property type="entry name" value="PROTEIN_KINASE_DOM"/>
    <property type="match status" value="1"/>
</dbReference>
<keyword evidence="8" id="KW-0418">Kinase</keyword>
<dbReference type="InterPro" id="IPR027417">
    <property type="entry name" value="P-loop_NTPase"/>
</dbReference>
<dbReference type="InterPro" id="IPR041679">
    <property type="entry name" value="DNA2/NAM7-like_C"/>
</dbReference>
<dbReference type="GO" id="GO:0005524">
    <property type="term" value="F:ATP binding"/>
    <property type="evidence" value="ECO:0007669"/>
    <property type="project" value="UniProtKB-KW"/>
</dbReference>
<keyword evidence="8" id="KW-0614">Plasmid</keyword>
<dbReference type="InterPro" id="IPR011009">
    <property type="entry name" value="Kinase-like_dom_sf"/>
</dbReference>
<dbReference type="Proteomes" id="UP000010474">
    <property type="component" value="Plasmid pANACY.01"/>
</dbReference>
<organism evidence="8 9">
    <name type="scientific">Anabaena cylindrica (strain ATCC 27899 / PCC 7122)</name>
    <dbReference type="NCBI Taxonomy" id="272123"/>
    <lineage>
        <taxon>Bacteria</taxon>
        <taxon>Bacillati</taxon>
        <taxon>Cyanobacteriota</taxon>
        <taxon>Cyanophyceae</taxon>
        <taxon>Nostocales</taxon>
        <taxon>Nostocaceae</taxon>
        <taxon>Anabaena</taxon>
    </lineage>
</organism>
<dbReference type="InterPro" id="IPR041677">
    <property type="entry name" value="DNA2/NAM7_AAA_11"/>
</dbReference>
<dbReference type="InterPro" id="IPR000719">
    <property type="entry name" value="Prot_kinase_dom"/>
</dbReference>
<accession>K9ZQW8</accession>
<keyword evidence="8" id="KW-0723">Serine/threonine-protein kinase</keyword>
<dbReference type="PROSITE" id="PS00108">
    <property type="entry name" value="PROTEIN_KINASE_ST"/>
    <property type="match status" value="1"/>
</dbReference>
<dbReference type="PATRIC" id="fig|272123.3.peg.6102"/>
<keyword evidence="4" id="KW-0347">Helicase</keyword>
<dbReference type="SMART" id="SM00220">
    <property type="entry name" value="S_TKc"/>
    <property type="match status" value="1"/>
</dbReference>
<dbReference type="Pfam" id="PF13087">
    <property type="entry name" value="AAA_12"/>
    <property type="match status" value="1"/>
</dbReference>
<keyword evidence="2" id="KW-0547">Nucleotide-binding</keyword>
<dbReference type="GO" id="GO:0016787">
    <property type="term" value="F:hydrolase activity"/>
    <property type="evidence" value="ECO:0007669"/>
    <property type="project" value="UniProtKB-KW"/>
</dbReference>
<dbReference type="AlphaFoldDB" id="K9ZQW8"/>
<protein>
    <submittedName>
        <fullName evidence="8">Serine/threonine protein kinase</fullName>
        <ecNumber evidence="8">2.7.11.22</ecNumber>
    </submittedName>
</protein>
<dbReference type="FunFam" id="3.40.50.300:FF:000326">
    <property type="entry name" value="P-loop containing nucleoside triphosphate hydrolase"/>
    <property type="match status" value="1"/>
</dbReference>
<feature type="coiled-coil region" evidence="6">
    <location>
        <begin position="692"/>
        <end position="719"/>
    </location>
</feature>
<keyword evidence="3" id="KW-0378">Hydrolase</keyword>
<geneLocation type="plasmid" evidence="8 9">
    <name>pANACY.01</name>
</geneLocation>
<gene>
    <name evidence="8" type="ordered locus">Anacy_5644</name>
</gene>
<comment type="similarity">
    <text evidence="1">Belongs to the DNA2/NAM7 helicase family.</text>
</comment>
<dbReference type="PANTHER" id="PTHR43788">
    <property type="entry name" value="DNA2/NAM7 HELICASE FAMILY MEMBER"/>
    <property type="match status" value="1"/>
</dbReference>
<evidence type="ECO:0000313" key="8">
    <source>
        <dbReference type="EMBL" id="AFZ60952.1"/>
    </source>
</evidence>
<dbReference type="SUPFAM" id="SSF52540">
    <property type="entry name" value="P-loop containing nucleoside triphosphate hydrolases"/>
    <property type="match status" value="1"/>
</dbReference>
<dbReference type="KEGG" id="acy:Anacy_5644"/>
<dbReference type="InterPro" id="IPR008271">
    <property type="entry name" value="Ser/Thr_kinase_AS"/>
</dbReference>
<dbReference type="EMBL" id="CP003660">
    <property type="protein sequence ID" value="AFZ60952.1"/>
    <property type="molecule type" value="Genomic_DNA"/>
</dbReference>
<keyword evidence="5" id="KW-0067">ATP-binding</keyword>
<evidence type="ECO:0000256" key="6">
    <source>
        <dbReference type="SAM" id="Coils"/>
    </source>
</evidence>
<feature type="domain" description="Protein kinase" evidence="7">
    <location>
        <begin position="10"/>
        <end position="257"/>
    </location>
</feature>
<proteinExistence type="inferred from homology"/>
<evidence type="ECO:0000256" key="1">
    <source>
        <dbReference type="ARBA" id="ARBA00007913"/>
    </source>
</evidence>
<keyword evidence="9" id="KW-1185">Reference proteome</keyword>
<dbReference type="Pfam" id="PF13086">
    <property type="entry name" value="AAA_11"/>
    <property type="match status" value="1"/>
</dbReference>
<dbReference type="Pfam" id="PF00069">
    <property type="entry name" value="Pkinase"/>
    <property type="match status" value="1"/>
</dbReference>
<dbReference type="CDD" id="cd14014">
    <property type="entry name" value="STKc_PknB_like"/>
    <property type="match status" value="1"/>
</dbReference>
<dbReference type="OrthoDB" id="9757917at2"/>
<sequence>MKARLLNGIYTLMPNPKSGGMAKIYKARDINNDNLVAVKIFENGQIEQEITDESFRREVSALKELKHPRIVQLIDSGLDEETGHNFLVLEWMESNLATSLKESPLAGWDEFWERVGLPLLEALAFSHNRECIHRDIKPNNILINTEGIIKLADFGISKVKRYLQPTVTLREFVSRPYSPPEEDDGSYTYTRDVFSFGVLILKCLTEVELITYDTIKQAIKQFDASPEIITIIERSVSLEPSERQHNAEVLLVEIQAIQEKRKKEYQVKQGSCYLKLPSRIDKIADELEADSNNEIEKIILQDLNSGCAMCRFEKRNPVDREDKYEENQYKIFGTDYSYHVKIDDRDQEKLVILNVMNLSSSILEENRNRYWHPPYNFKFGNSSNRLEDKTVISKLKLLIEEYESEIRQKQAEEEKQRLFRNWENILRAKTDWEKEHQPPLNYIEVTRQENRAIFTLASITDENLVEQPRLVIVNNRTLLSGNVEEVKEDKLTLYINSGDPERLPKSGELRFDTRAAEYALRQQKNALEAIKYDRAARSDIRSLLITPQEVKTPTTEENIKFIQSLNQSQKETVEAALGTQDFLVVEGPPGTGKTTFITEVILQTIRANPQARILLTSQTHVALDNALERIKKQNPALKMVRIGNHEKVADNIHDLLLEEQMEHWKSEVFRRSQGFLENWSKKHNLSPQEITMANLFQKLREALMELDRLKKEIEIFQQEQYEITQTEELKAYFENYNLNDLRSEIHKNLPDDINREWEFINDKIKGLENKTKEIRDQRKDTVKELHQVSQIDEEELLKMSLSELEGYENILIDLNQPEAKKLRTLMKVQQDWFDIFGRADSDRFNTAFLKQAQLVAGTCIGLARSIPEIEFDLCIIDEASKATATEVLVPIARSHRLILVGDTKQLPPFQDEASRNFDFLNKYNLDSEEIKETLFAYLIKTLPDSNRKILTIQHRMVAPIGNLISECFYQGQIESARDDLDNDLTQVIPKPVTWFTTSKLPDCREQAANGSYNNMAEVNVILKILEQINKMAITVNKKYGIAVLTGYSAQLKLFKRKLDSELSNWEALTIKYNTVDAFQGQEADIAIYSITRSNKKASLGFLRDTERMNVALSRGKVGLIIVGDHNFCRSLNYNPLHTVLNHIESHPESCSLFEVKS</sequence>
<keyword evidence="8" id="KW-0808">Transferase</keyword>
<dbReference type="InterPro" id="IPR050534">
    <property type="entry name" value="Coronavir_polyprotein_1ab"/>
</dbReference>
<dbReference type="CDD" id="cd18808">
    <property type="entry name" value="SF1_C_Upf1"/>
    <property type="match status" value="1"/>
</dbReference>
<dbReference type="EC" id="2.7.11.22" evidence="8"/>
<reference evidence="9" key="1">
    <citation type="journal article" date="2013" name="Proc. Natl. Acad. Sci. U.S.A.">
        <title>Improving the coverage of the cyanobacterial phylum using diversity-driven genome sequencing.</title>
        <authorList>
            <person name="Shih P.M."/>
            <person name="Wu D."/>
            <person name="Latifi A."/>
            <person name="Axen S.D."/>
            <person name="Fewer D.P."/>
            <person name="Talla E."/>
            <person name="Calteau A."/>
            <person name="Cai F."/>
            <person name="Tandeau de Marsac N."/>
            <person name="Rippka R."/>
            <person name="Herdman M."/>
            <person name="Sivonen K."/>
            <person name="Coursin T."/>
            <person name="Laurent T."/>
            <person name="Goodwin L."/>
            <person name="Nolan M."/>
            <person name="Davenport K.W."/>
            <person name="Han C.S."/>
            <person name="Rubin E.M."/>
            <person name="Eisen J.A."/>
            <person name="Woyke T."/>
            <person name="Gugger M."/>
            <person name="Kerfeld C.A."/>
        </authorList>
    </citation>
    <scope>NUCLEOTIDE SEQUENCE [LARGE SCALE GENOMIC DNA]</scope>
    <source>
        <strain evidence="9">ATCC 27899 / PCC 7122</strain>
    </source>
</reference>
<dbReference type="SUPFAM" id="SSF56112">
    <property type="entry name" value="Protein kinase-like (PK-like)"/>
    <property type="match status" value="1"/>
</dbReference>
<dbReference type="InterPro" id="IPR047187">
    <property type="entry name" value="SF1_C_Upf1"/>
</dbReference>
<dbReference type="HOGENOM" id="CLU_291470_0_0_3"/>
<dbReference type="PANTHER" id="PTHR43788:SF8">
    <property type="entry name" value="DNA-BINDING PROTEIN SMUBP-2"/>
    <property type="match status" value="1"/>
</dbReference>
<evidence type="ECO:0000256" key="3">
    <source>
        <dbReference type="ARBA" id="ARBA00022801"/>
    </source>
</evidence>
<evidence type="ECO:0000259" key="7">
    <source>
        <dbReference type="PROSITE" id="PS50011"/>
    </source>
</evidence>
<evidence type="ECO:0000256" key="2">
    <source>
        <dbReference type="ARBA" id="ARBA00022741"/>
    </source>
</evidence>
<evidence type="ECO:0000256" key="5">
    <source>
        <dbReference type="ARBA" id="ARBA00022840"/>
    </source>
</evidence>
<dbReference type="Gene3D" id="1.10.510.10">
    <property type="entry name" value="Transferase(Phosphotransferase) domain 1"/>
    <property type="match status" value="1"/>
</dbReference>
<evidence type="ECO:0000256" key="4">
    <source>
        <dbReference type="ARBA" id="ARBA00022806"/>
    </source>
</evidence>